<dbReference type="AlphaFoldDB" id="A0A6J7AMK5"/>
<name>A0A6J7AMK5_9ZZZZ</name>
<reference evidence="1" key="1">
    <citation type="submission" date="2020-05" db="EMBL/GenBank/DDBJ databases">
        <authorList>
            <person name="Chiriac C."/>
            <person name="Salcher M."/>
            <person name="Ghai R."/>
            <person name="Kavagutti S V."/>
        </authorList>
    </citation>
    <scope>NUCLEOTIDE SEQUENCE</scope>
</reference>
<evidence type="ECO:0000313" key="1">
    <source>
        <dbReference type="EMBL" id="CAB4833710.1"/>
    </source>
</evidence>
<gene>
    <name evidence="1" type="ORF">UFOPK3099_02396</name>
</gene>
<dbReference type="EMBL" id="CAFAAV010000233">
    <property type="protein sequence ID" value="CAB4833710.1"/>
    <property type="molecule type" value="Genomic_DNA"/>
</dbReference>
<organism evidence="1">
    <name type="scientific">freshwater metagenome</name>
    <dbReference type="NCBI Taxonomy" id="449393"/>
    <lineage>
        <taxon>unclassified sequences</taxon>
        <taxon>metagenomes</taxon>
        <taxon>ecological metagenomes</taxon>
    </lineage>
</organism>
<sequence length="82" mass="8916">MIKMNGSNRLTQLSNQLLEGSLYETPTLWVSNRSFSLCSGKLSRTVVVNFVPSFNSPAIEFEPLVTVNLTTSSCSTAVTNSV</sequence>
<proteinExistence type="predicted"/>
<protein>
    <submittedName>
        <fullName evidence="1">Unannotated protein</fullName>
    </submittedName>
</protein>
<accession>A0A6J7AMK5</accession>